<name>A0AAV4U5U8_CAEEX</name>
<dbReference type="Proteomes" id="UP001054945">
    <property type="component" value="Unassembled WGS sequence"/>
</dbReference>
<reference evidence="1 2" key="1">
    <citation type="submission" date="2021-06" db="EMBL/GenBank/DDBJ databases">
        <title>Caerostris extrusa draft genome.</title>
        <authorList>
            <person name="Kono N."/>
            <person name="Arakawa K."/>
        </authorList>
    </citation>
    <scope>NUCLEOTIDE SEQUENCE [LARGE SCALE GENOMIC DNA]</scope>
</reference>
<evidence type="ECO:0000313" key="2">
    <source>
        <dbReference type="Proteomes" id="UP001054945"/>
    </source>
</evidence>
<evidence type="ECO:0000313" key="1">
    <source>
        <dbReference type="EMBL" id="GIY53010.1"/>
    </source>
</evidence>
<dbReference type="EMBL" id="BPLR01012317">
    <property type="protein sequence ID" value="GIY53010.1"/>
    <property type="molecule type" value="Genomic_DNA"/>
</dbReference>
<sequence>MMNSENCNFPIERSQQPIYLSKLQSREKLVSQSTNVQFKNPKSKSFQTNTQQFPIPKGKFQNTKREFIPGKSPKKKLGLLFLQRTRLEQANYSLLDRRYLCGHIALEQCLASYRTTFKDMQRSLKRKSSKRRHLPESVCQKLRRSHSFSYRFNREAIFETFPRH</sequence>
<keyword evidence="2" id="KW-1185">Reference proteome</keyword>
<accession>A0AAV4U5U8</accession>
<comment type="caution">
    <text evidence="1">The sequence shown here is derived from an EMBL/GenBank/DDBJ whole genome shotgun (WGS) entry which is preliminary data.</text>
</comment>
<dbReference type="AlphaFoldDB" id="A0AAV4U5U8"/>
<evidence type="ECO:0008006" key="3">
    <source>
        <dbReference type="Google" id="ProtNLM"/>
    </source>
</evidence>
<proteinExistence type="predicted"/>
<organism evidence="1 2">
    <name type="scientific">Caerostris extrusa</name>
    <name type="common">Bark spider</name>
    <name type="synonym">Caerostris bankana</name>
    <dbReference type="NCBI Taxonomy" id="172846"/>
    <lineage>
        <taxon>Eukaryota</taxon>
        <taxon>Metazoa</taxon>
        <taxon>Ecdysozoa</taxon>
        <taxon>Arthropoda</taxon>
        <taxon>Chelicerata</taxon>
        <taxon>Arachnida</taxon>
        <taxon>Araneae</taxon>
        <taxon>Araneomorphae</taxon>
        <taxon>Entelegynae</taxon>
        <taxon>Araneoidea</taxon>
        <taxon>Araneidae</taxon>
        <taxon>Caerostris</taxon>
    </lineage>
</organism>
<protein>
    <recommendedName>
        <fullName evidence="3">Ribosomal protein S4</fullName>
    </recommendedName>
</protein>
<gene>
    <name evidence="1" type="ORF">CEXT_758801</name>
</gene>